<comment type="caution">
    <text evidence="2">The sequence shown here is derived from an EMBL/GenBank/DDBJ whole genome shotgun (WGS) entry which is preliminary data.</text>
</comment>
<dbReference type="Proteomes" id="UP000663848">
    <property type="component" value="Unassembled WGS sequence"/>
</dbReference>
<name>A0A822DTS5_9BILA</name>
<evidence type="ECO:0000313" key="3">
    <source>
        <dbReference type="Proteomes" id="UP000663848"/>
    </source>
</evidence>
<protein>
    <recommendedName>
        <fullName evidence="1">GH18 domain-containing protein</fullName>
    </recommendedName>
</protein>
<dbReference type="SUPFAM" id="SSF51445">
    <property type="entry name" value="(Trans)glycosidases"/>
    <property type="match status" value="1"/>
</dbReference>
<dbReference type="InterPro" id="IPR017853">
    <property type="entry name" value="GH"/>
</dbReference>
<accession>A0A822DTS5</accession>
<gene>
    <name evidence="2" type="ORF">QYT958_LOCUS43815</name>
</gene>
<feature type="non-terminal residue" evidence="2">
    <location>
        <position position="1"/>
    </location>
</feature>
<feature type="domain" description="GH18" evidence="1">
    <location>
        <begin position="1"/>
        <end position="37"/>
    </location>
</feature>
<dbReference type="Gene3D" id="3.20.20.80">
    <property type="entry name" value="Glycosidases"/>
    <property type="match status" value="1"/>
</dbReference>
<dbReference type="PROSITE" id="PS51910">
    <property type="entry name" value="GH18_2"/>
    <property type="match status" value="1"/>
</dbReference>
<dbReference type="InterPro" id="IPR001223">
    <property type="entry name" value="Glyco_hydro18_cat"/>
</dbReference>
<organism evidence="2 3">
    <name type="scientific">Rotaria socialis</name>
    <dbReference type="NCBI Taxonomy" id="392032"/>
    <lineage>
        <taxon>Eukaryota</taxon>
        <taxon>Metazoa</taxon>
        <taxon>Spiralia</taxon>
        <taxon>Gnathifera</taxon>
        <taxon>Rotifera</taxon>
        <taxon>Eurotatoria</taxon>
        <taxon>Bdelloidea</taxon>
        <taxon>Philodinida</taxon>
        <taxon>Philodinidae</taxon>
        <taxon>Rotaria</taxon>
    </lineage>
</organism>
<evidence type="ECO:0000313" key="2">
    <source>
        <dbReference type="EMBL" id="CAF5079717.1"/>
    </source>
</evidence>
<dbReference type="GO" id="GO:0005975">
    <property type="term" value="P:carbohydrate metabolic process"/>
    <property type="evidence" value="ECO:0007669"/>
    <property type="project" value="InterPro"/>
</dbReference>
<reference evidence="2" key="1">
    <citation type="submission" date="2021-02" db="EMBL/GenBank/DDBJ databases">
        <authorList>
            <person name="Nowell W R."/>
        </authorList>
    </citation>
    <scope>NUCLEOTIDE SEQUENCE</scope>
</reference>
<evidence type="ECO:0000259" key="1">
    <source>
        <dbReference type="PROSITE" id="PS51910"/>
    </source>
</evidence>
<dbReference type="EMBL" id="CAJOBR010064459">
    <property type="protein sequence ID" value="CAF5079717.1"/>
    <property type="molecule type" value="Genomic_DNA"/>
</dbReference>
<dbReference type="AlphaFoldDB" id="A0A822DTS5"/>
<proteinExistence type="predicted"/>
<sequence length="37" mass="4121">MELKINYAKEQRLGGVVIYPVNFDDSSAQSCSQGKFP</sequence>